<dbReference type="InterPro" id="IPR035897">
    <property type="entry name" value="Toll_tir_struct_dom_sf"/>
</dbReference>
<dbReference type="SUPFAM" id="SSF52200">
    <property type="entry name" value="Toll/Interleukin receptor TIR domain"/>
    <property type="match status" value="1"/>
</dbReference>
<feature type="domain" description="TIR" evidence="2">
    <location>
        <begin position="5"/>
        <end position="118"/>
    </location>
</feature>
<evidence type="ECO:0000313" key="3">
    <source>
        <dbReference type="EMBL" id="MDQ0304502.1"/>
    </source>
</evidence>
<dbReference type="Proteomes" id="UP001224682">
    <property type="component" value="Unassembled WGS sequence"/>
</dbReference>
<reference evidence="3 4" key="1">
    <citation type="submission" date="2023-07" db="EMBL/GenBank/DDBJ databases">
        <title>Genomic Encyclopedia of Type Strains, Phase IV (KMG-IV): sequencing the most valuable type-strain genomes for metagenomic binning, comparative biology and taxonomic classification.</title>
        <authorList>
            <person name="Goeker M."/>
        </authorList>
    </citation>
    <scope>NUCLEOTIDE SEQUENCE [LARGE SCALE GENOMIC DNA]</scope>
    <source>
        <strain evidence="3 4">DSM 2457</strain>
    </source>
</reference>
<accession>A0ABU0BF82</accession>
<keyword evidence="4" id="KW-1185">Reference proteome</keyword>
<dbReference type="InterPro" id="IPR000157">
    <property type="entry name" value="TIR_dom"/>
</dbReference>
<dbReference type="Pfam" id="PF13676">
    <property type="entry name" value="TIR_2"/>
    <property type="match status" value="1"/>
</dbReference>
<feature type="coiled-coil region" evidence="1">
    <location>
        <begin position="173"/>
        <end position="210"/>
    </location>
</feature>
<evidence type="ECO:0000259" key="2">
    <source>
        <dbReference type="Pfam" id="PF13676"/>
    </source>
</evidence>
<dbReference type="Gene3D" id="3.40.50.10140">
    <property type="entry name" value="Toll/interleukin-1 receptor homology (TIR) domain"/>
    <property type="match status" value="1"/>
</dbReference>
<organism evidence="3 4">
    <name type="scientific">Ancylobacter polymorphus</name>
    <dbReference type="NCBI Taxonomy" id="223390"/>
    <lineage>
        <taxon>Bacteria</taxon>
        <taxon>Pseudomonadati</taxon>
        <taxon>Pseudomonadota</taxon>
        <taxon>Alphaproteobacteria</taxon>
        <taxon>Hyphomicrobiales</taxon>
        <taxon>Xanthobacteraceae</taxon>
        <taxon>Ancylobacter</taxon>
    </lineage>
</organism>
<sequence>MSKSVFVSHATKDTPLIASLVDLIEDGIGVPEGEIFCSSLPGYGIPAGEKFVGYMRDQMDAPKVVVLVLTQNYFQSHFCLSELGAAWVKGHNIFPILVPPLTYSDVKDVLLGTQVIRVDDDVAYNQLRDTLEKYDFASKSGTKWDTKRKLFLQNLPDLIASLPTPTVIDSEVHAAALAKLREAQAELLNYEAEADKLKNYISQLEHAKDAADVAALKAELSDTDPVLEFNNATAAVGKMFLKVGGKEVLKAMIADHYGHQYAIDMMNYGDEYQEAALKQLVNLDTRQVLWNAARAKELARHIDAVDAILDNPDAYAAISKEFANNDVPLEPDNLEFWQAFYGV</sequence>
<name>A0ABU0BF82_9HYPH</name>
<dbReference type="RefSeq" id="WP_307021767.1">
    <property type="nucleotide sequence ID" value="NZ_JAUSUI010000008.1"/>
</dbReference>
<gene>
    <name evidence="3" type="ORF">J2S75_003547</name>
</gene>
<keyword evidence="1" id="KW-0175">Coiled coil</keyword>
<evidence type="ECO:0000313" key="4">
    <source>
        <dbReference type="Proteomes" id="UP001224682"/>
    </source>
</evidence>
<evidence type="ECO:0000256" key="1">
    <source>
        <dbReference type="SAM" id="Coils"/>
    </source>
</evidence>
<dbReference type="EMBL" id="JAUSUI010000008">
    <property type="protein sequence ID" value="MDQ0304502.1"/>
    <property type="molecule type" value="Genomic_DNA"/>
</dbReference>
<protein>
    <recommendedName>
        <fullName evidence="2">TIR domain-containing protein</fullName>
    </recommendedName>
</protein>
<comment type="caution">
    <text evidence="3">The sequence shown here is derived from an EMBL/GenBank/DDBJ whole genome shotgun (WGS) entry which is preliminary data.</text>
</comment>
<proteinExistence type="predicted"/>